<organism evidence="2 3">
    <name type="scientific">Phytophthora palmivora</name>
    <dbReference type="NCBI Taxonomy" id="4796"/>
    <lineage>
        <taxon>Eukaryota</taxon>
        <taxon>Sar</taxon>
        <taxon>Stramenopiles</taxon>
        <taxon>Oomycota</taxon>
        <taxon>Peronosporomycetes</taxon>
        <taxon>Peronosporales</taxon>
        <taxon>Peronosporaceae</taxon>
        <taxon>Phytophthora</taxon>
    </lineage>
</organism>
<gene>
    <name evidence="2" type="ORF">PHPALM_11957</name>
</gene>
<proteinExistence type="predicted"/>
<dbReference type="OrthoDB" id="97124at2759"/>
<dbReference type="AlphaFoldDB" id="A0A2P4Y0Y3"/>
<accession>A0A2P4Y0Y3</accession>
<name>A0A2P4Y0Y3_9STRA</name>
<keyword evidence="3" id="KW-1185">Reference proteome</keyword>
<protein>
    <submittedName>
        <fullName evidence="2">Uncharacterized protein</fullName>
    </submittedName>
</protein>
<evidence type="ECO:0000313" key="2">
    <source>
        <dbReference type="EMBL" id="POM71473.1"/>
    </source>
</evidence>
<feature type="compositionally biased region" description="Basic and acidic residues" evidence="1">
    <location>
        <begin position="1"/>
        <end position="13"/>
    </location>
</feature>
<evidence type="ECO:0000313" key="3">
    <source>
        <dbReference type="Proteomes" id="UP000237271"/>
    </source>
</evidence>
<sequence>MARLHQDFQDHQKRATSVHGVPRGYVTQHELPPTLLGIEHLRFEIGMLTAHMLHKVGVPVAAGLLPDRAATTAEVLDGDLILVIAARSEVEACDLSRREGRSGITGDDHNLSCWGWEALGSPYVKCPWRSRTFHCEKVDLVDTLETGMHITNINSAPVPRFKAEMKVFAQEMIVQGLKPVHIRNAILCKFNLAADELPTLSKIQHFCQRYASTKLGSNDYVKEIRNLIRDTGYVSTMDEYEGFTFTLSTYADGLSAVGMGFGAYLFIVGVRHLDMKDSREVNSLPLHVDATFKLNQRKEDHFTEMVAALQQIYNRVIGKPLVVKAAPTMSSITVWKTLLVKMRSFRKTRSIQPARATKIMTGVYDMHISLCKRKILVTKTRELAEWADVPELAGFTTYFKAQRLSR</sequence>
<feature type="region of interest" description="Disordered" evidence="1">
    <location>
        <begin position="1"/>
        <end position="21"/>
    </location>
</feature>
<evidence type="ECO:0000256" key="1">
    <source>
        <dbReference type="SAM" id="MobiDB-lite"/>
    </source>
</evidence>
<comment type="caution">
    <text evidence="2">The sequence shown here is derived from an EMBL/GenBank/DDBJ whole genome shotgun (WGS) entry which is preliminary data.</text>
</comment>
<reference evidence="2 3" key="1">
    <citation type="journal article" date="2017" name="Genome Biol. Evol.">
        <title>Phytophthora megakarya and P. palmivora, closely related causal agents of cacao black pod rot, underwent increases in genome sizes and gene numbers by different mechanisms.</title>
        <authorList>
            <person name="Ali S.S."/>
            <person name="Shao J."/>
            <person name="Lary D.J."/>
            <person name="Kronmiller B."/>
            <person name="Shen D."/>
            <person name="Strem M.D."/>
            <person name="Amoako-Attah I."/>
            <person name="Akrofi A.Y."/>
            <person name="Begoude B.A."/>
            <person name="Ten Hoopen G.M."/>
            <person name="Coulibaly K."/>
            <person name="Kebe B.I."/>
            <person name="Melnick R.L."/>
            <person name="Guiltinan M.J."/>
            <person name="Tyler B.M."/>
            <person name="Meinhardt L.W."/>
            <person name="Bailey B.A."/>
        </authorList>
    </citation>
    <scope>NUCLEOTIDE SEQUENCE [LARGE SCALE GENOMIC DNA]</scope>
    <source>
        <strain evidence="3">sbr112.9</strain>
    </source>
</reference>
<dbReference type="EMBL" id="NCKW01006484">
    <property type="protein sequence ID" value="POM71473.1"/>
    <property type="molecule type" value="Genomic_DNA"/>
</dbReference>
<dbReference type="Proteomes" id="UP000237271">
    <property type="component" value="Unassembled WGS sequence"/>
</dbReference>